<dbReference type="EMBL" id="WBMR01000026">
    <property type="protein sequence ID" value="KAB2383466.1"/>
    <property type="molecule type" value="Genomic_DNA"/>
</dbReference>
<gene>
    <name evidence="2" type="ORF">F9B16_12500</name>
</gene>
<organism evidence="2 3">
    <name type="scientific">Actinomadura montaniterrae</name>
    <dbReference type="NCBI Taxonomy" id="1803903"/>
    <lineage>
        <taxon>Bacteria</taxon>
        <taxon>Bacillati</taxon>
        <taxon>Actinomycetota</taxon>
        <taxon>Actinomycetes</taxon>
        <taxon>Streptosporangiales</taxon>
        <taxon>Thermomonosporaceae</taxon>
        <taxon>Actinomadura</taxon>
    </lineage>
</organism>
<dbReference type="Proteomes" id="UP000483004">
    <property type="component" value="Unassembled WGS sequence"/>
</dbReference>
<dbReference type="OrthoDB" id="4528430at2"/>
<protein>
    <submittedName>
        <fullName evidence="2">PaaI family thioesterase</fullName>
    </submittedName>
</protein>
<dbReference type="RefSeq" id="WP_151540195.1">
    <property type="nucleotide sequence ID" value="NZ_WBMR01000026.1"/>
</dbReference>
<dbReference type="SUPFAM" id="SSF54637">
    <property type="entry name" value="Thioesterase/thiol ester dehydrase-isomerase"/>
    <property type="match status" value="2"/>
</dbReference>
<dbReference type="Pfam" id="PF03061">
    <property type="entry name" value="4HBT"/>
    <property type="match status" value="1"/>
</dbReference>
<dbReference type="InterPro" id="IPR006683">
    <property type="entry name" value="Thioestr_dom"/>
</dbReference>
<reference evidence="2 3" key="1">
    <citation type="submission" date="2019-09" db="EMBL/GenBank/DDBJ databases">
        <title>Actinomadura physcomitrii sp. nov., a novel actinomycete isolated from moss [Physcomitrium sphaericum (Ludw) Fuernr].</title>
        <authorList>
            <person name="Liu C."/>
            <person name="Zhuang X."/>
        </authorList>
    </citation>
    <scope>NUCLEOTIDE SEQUENCE [LARGE SCALE GENOMIC DNA]</scope>
    <source>
        <strain evidence="2 3">CYP1-1B</strain>
    </source>
</reference>
<evidence type="ECO:0000313" key="3">
    <source>
        <dbReference type="Proteomes" id="UP000483004"/>
    </source>
</evidence>
<sequence>MTPSHRTRTSGPAAGARRGPARDLLAELGLATRRDGDDLRGTALVTAAMHVPGAGRLRTSVLAAWADTLTGLLATQATAPRVPVTLELDVQLYRPAPASGTVDATAKVVKAGRSVFVASVGFTAAGGEPLAVAHASFMTAPDPGITLPAAFDVELPRRRKRLSMPLAERAGCERRGPGLAVLPRSDDGLNISGTINGGLIALVAEEAALSLAPGDALCSLGLRYLQPARTGPVVATARMRDGLAQVELRDSGNGDRLTGIATARTFGAAGASGGGRAGDR</sequence>
<evidence type="ECO:0000259" key="1">
    <source>
        <dbReference type="Pfam" id="PF03061"/>
    </source>
</evidence>
<dbReference type="CDD" id="cd03443">
    <property type="entry name" value="PaaI_thioesterase"/>
    <property type="match status" value="1"/>
</dbReference>
<dbReference type="InterPro" id="IPR029069">
    <property type="entry name" value="HotDog_dom_sf"/>
</dbReference>
<dbReference type="Gene3D" id="3.10.129.10">
    <property type="entry name" value="Hotdog Thioesterase"/>
    <property type="match status" value="2"/>
</dbReference>
<dbReference type="AlphaFoldDB" id="A0A6L3W3S7"/>
<proteinExistence type="predicted"/>
<evidence type="ECO:0000313" key="2">
    <source>
        <dbReference type="EMBL" id="KAB2383466.1"/>
    </source>
</evidence>
<accession>A0A6L3W3S7</accession>
<comment type="caution">
    <text evidence="2">The sequence shown here is derived from an EMBL/GenBank/DDBJ whole genome shotgun (WGS) entry which is preliminary data.</text>
</comment>
<name>A0A6L3W3S7_9ACTN</name>
<feature type="domain" description="Thioesterase" evidence="1">
    <location>
        <begin position="61"/>
        <end position="128"/>
    </location>
</feature>
<keyword evidence="3" id="KW-1185">Reference proteome</keyword>